<dbReference type="GeneID" id="17308388"/>
<feature type="region of interest" description="Disordered" evidence="4">
    <location>
        <begin position="132"/>
        <end position="155"/>
    </location>
</feature>
<dbReference type="HOGENOM" id="CLU_889784_0_0_1"/>
<dbReference type="EnsemblProtists" id="EKX51699">
    <property type="protein sequence ID" value="EKX51699"/>
    <property type="gene ID" value="GUITHDRAFT_102305"/>
</dbReference>
<name>L1JTQ3_GUITC</name>
<dbReference type="InterPro" id="IPR001680">
    <property type="entry name" value="WD40_rpt"/>
</dbReference>
<evidence type="ECO:0000313" key="7">
    <source>
        <dbReference type="Proteomes" id="UP000011087"/>
    </source>
</evidence>
<evidence type="ECO:0000313" key="6">
    <source>
        <dbReference type="EnsemblProtists" id="EKX51699"/>
    </source>
</evidence>
<proteinExistence type="predicted"/>
<evidence type="ECO:0000256" key="4">
    <source>
        <dbReference type="SAM" id="MobiDB-lite"/>
    </source>
</evidence>
<dbReference type="OrthoDB" id="674604at2759"/>
<reference evidence="6" key="3">
    <citation type="submission" date="2015-06" db="UniProtKB">
        <authorList>
            <consortium name="EnsemblProtists"/>
        </authorList>
    </citation>
    <scope>IDENTIFICATION</scope>
</reference>
<dbReference type="Proteomes" id="UP000011087">
    <property type="component" value="Unassembled WGS sequence"/>
</dbReference>
<dbReference type="Gene3D" id="2.130.10.10">
    <property type="entry name" value="YVTN repeat-like/Quinoprotein amine dehydrogenase"/>
    <property type="match status" value="1"/>
</dbReference>
<gene>
    <name evidence="5" type="ORF">GUITHDRAFT_102305</name>
</gene>
<feature type="compositionally biased region" description="Polar residues" evidence="4">
    <location>
        <begin position="136"/>
        <end position="153"/>
    </location>
</feature>
<feature type="repeat" description="WD" evidence="3">
    <location>
        <begin position="170"/>
        <end position="209"/>
    </location>
</feature>
<evidence type="ECO:0000256" key="1">
    <source>
        <dbReference type="ARBA" id="ARBA00022574"/>
    </source>
</evidence>
<dbReference type="InterPro" id="IPR015943">
    <property type="entry name" value="WD40/YVTN_repeat-like_dom_sf"/>
</dbReference>
<reference evidence="7" key="2">
    <citation type="submission" date="2012-11" db="EMBL/GenBank/DDBJ databases">
        <authorList>
            <person name="Kuo A."/>
            <person name="Curtis B.A."/>
            <person name="Tanifuji G."/>
            <person name="Burki F."/>
            <person name="Gruber A."/>
            <person name="Irimia M."/>
            <person name="Maruyama S."/>
            <person name="Arias M.C."/>
            <person name="Ball S.G."/>
            <person name="Gile G.H."/>
            <person name="Hirakawa Y."/>
            <person name="Hopkins J.F."/>
            <person name="Rensing S.A."/>
            <person name="Schmutz J."/>
            <person name="Symeonidi A."/>
            <person name="Elias M."/>
            <person name="Eveleigh R.J."/>
            <person name="Herman E.K."/>
            <person name="Klute M.J."/>
            <person name="Nakayama T."/>
            <person name="Obornik M."/>
            <person name="Reyes-Prieto A."/>
            <person name="Armbrust E.V."/>
            <person name="Aves S.J."/>
            <person name="Beiko R.G."/>
            <person name="Coutinho P."/>
            <person name="Dacks J.B."/>
            <person name="Durnford D.G."/>
            <person name="Fast N.M."/>
            <person name="Green B.R."/>
            <person name="Grisdale C."/>
            <person name="Hempe F."/>
            <person name="Henrissat B."/>
            <person name="Hoppner M.P."/>
            <person name="Ishida K.-I."/>
            <person name="Kim E."/>
            <person name="Koreny L."/>
            <person name="Kroth P.G."/>
            <person name="Liu Y."/>
            <person name="Malik S.-B."/>
            <person name="Maier U.G."/>
            <person name="McRose D."/>
            <person name="Mock T."/>
            <person name="Neilson J.A."/>
            <person name="Onodera N.T."/>
            <person name="Poole A.M."/>
            <person name="Pritham E.J."/>
            <person name="Richards T.A."/>
            <person name="Rocap G."/>
            <person name="Roy S.W."/>
            <person name="Sarai C."/>
            <person name="Schaack S."/>
            <person name="Shirato S."/>
            <person name="Slamovits C.H."/>
            <person name="Spencer D.F."/>
            <person name="Suzuki S."/>
            <person name="Worden A.Z."/>
            <person name="Zauner S."/>
            <person name="Barry K."/>
            <person name="Bell C."/>
            <person name="Bharti A.K."/>
            <person name="Crow J.A."/>
            <person name="Grimwood J."/>
            <person name="Kramer R."/>
            <person name="Lindquist E."/>
            <person name="Lucas S."/>
            <person name="Salamov A."/>
            <person name="McFadden G.I."/>
            <person name="Lane C.E."/>
            <person name="Keeling P.J."/>
            <person name="Gray M.W."/>
            <person name="Grigoriev I.V."/>
            <person name="Archibald J.M."/>
        </authorList>
    </citation>
    <scope>NUCLEOTIDE SEQUENCE</scope>
    <source>
        <strain evidence="7">CCMP2712</strain>
    </source>
</reference>
<organism evidence="5">
    <name type="scientific">Guillardia theta (strain CCMP2712)</name>
    <name type="common">Cryptophyte</name>
    <dbReference type="NCBI Taxonomy" id="905079"/>
    <lineage>
        <taxon>Eukaryota</taxon>
        <taxon>Cryptophyceae</taxon>
        <taxon>Pyrenomonadales</taxon>
        <taxon>Geminigeraceae</taxon>
        <taxon>Guillardia</taxon>
    </lineage>
</organism>
<dbReference type="AlphaFoldDB" id="L1JTQ3"/>
<evidence type="ECO:0000256" key="3">
    <source>
        <dbReference type="PROSITE-ProRule" id="PRU00221"/>
    </source>
</evidence>
<dbReference type="RefSeq" id="XP_005838679.1">
    <property type="nucleotide sequence ID" value="XM_005838622.1"/>
</dbReference>
<keyword evidence="7" id="KW-1185">Reference proteome</keyword>
<dbReference type="STRING" id="905079.L1JTQ3"/>
<reference evidence="5 7" key="1">
    <citation type="journal article" date="2012" name="Nature">
        <title>Algal genomes reveal evolutionary mosaicism and the fate of nucleomorphs.</title>
        <authorList>
            <consortium name="DOE Joint Genome Institute"/>
            <person name="Curtis B.A."/>
            <person name="Tanifuji G."/>
            <person name="Burki F."/>
            <person name="Gruber A."/>
            <person name="Irimia M."/>
            <person name="Maruyama S."/>
            <person name="Arias M.C."/>
            <person name="Ball S.G."/>
            <person name="Gile G.H."/>
            <person name="Hirakawa Y."/>
            <person name="Hopkins J.F."/>
            <person name="Kuo A."/>
            <person name="Rensing S.A."/>
            <person name="Schmutz J."/>
            <person name="Symeonidi A."/>
            <person name="Elias M."/>
            <person name="Eveleigh R.J."/>
            <person name="Herman E.K."/>
            <person name="Klute M.J."/>
            <person name="Nakayama T."/>
            <person name="Obornik M."/>
            <person name="Reyes-Prieto A."/>
            <person name="Armbrust E.V."/>
            <person name="Aves S.J."/>
            <person name="Beiko R.G."/>
            <person name="Coutinho P."/>
            <person name="Dacks J.B."/>
            <person name="Durnford D.G."/>
            <person name="Fast N.M."/>
            <person name="Green B.R."/>
            <person name="Grisdale C.J."/>
            <person name="Hempel F."/>
            <person name="Henrissat B."/>
            <person name="Hoppner M.P."/>
            <person name="Ishida K."/>
            <person name="Kim E."/>
            <person name="Koreny L."/>
            <person name="Kroth P.G."/>
            <person name="Liu Y."/>
            <person name="Malik S.B."/>
            <person name="Maier U.G."/>
            <person name="McRose D."/>
            <person name="Mock T."/>
            <person name="Neilson J.A."/>
            <person name="Onodera N.T."/>
            <person name="Poole A.M."/>
            <person name="Pritham E.J."/>
            <person name="Richards T.A."/>
            <person name="Rocap G."/>
            <person name="Roy S.W."/>
            <person name="Sarai C."/>
            <person name="Schaack S."/>
            <person name="Shirato S."/>
            <person name="Slamovits C.H."/>
            <person name="Spencer D.F."/>
            <person name="Suzuki S."/>
            <person name="Worden A.Z."/>
            <person name="Zauner S."/>
            <person name="Barry K."/>
            <person name="Bell C."/>
            <person name="Bharti A.K."/>
            <person name="Crow J.A."/>
            <person name="Grimwood J."/>
            <person name="Kramer R."/>
            <person name="Lindquist E."/>
            <person name="Lucas S."/>
            <person name="Salamov A."/>
            <person name="McFadden G.I."/>
            <person name="Lane C.E."/>
            <person name="Keeling P.J."/>
            <person name="Gray M.W."/>
            <person name="Grigoriev I.V."/>
            <person name="Archibald J.M."/>
        </authorList>
    </citation>
    <scope>NUCLEOTIDE SEQUENCE</scope>
    <source>
        <strain evidence="5 7">CCMP2712</strain>
    </source>
</reference>
<keyword evidence="1 3" id="KW-0853">WD repeat</keyword>
<dbReference type="InterPro" id="IPR036322">
    <property type="entry name" value="WD40_repeat_dom_sf"/>
</dbReference>
<evidence type="ECO:0000313" key="5">
    <source>
        <dbReference type="EMBL" id="EKX51699.1"/>
    </source>
</evidence>
<keyword evidence="2" id="KW-0677">Repeat</keyword>
<accession>L1JTQ3</accession>
<sequence length="313" mass="35128">MAGRIHDDLSLLVYDMTNKWNALKAKLEKESASISASTRALLCDFEAPFKVVVKQVHKLIEIHHHSKGQEVPRLNQSDLSPPCLDKSLRLLQELKGMLLAENFLGTQGELYGHRKESSEEFDDEALMKALKKEKSNNAQRTQIESRRQGTNKQSKTKTVESWELLLDKNFVAHRESIWALAIAQGFLFSGSHDGTIKKWCMKTYTCLKEIKAHSDAVLGLISLEEILVTGSADCKVCIFSTDELALLEKHDKHSQRVGALEVIGRRFATGSADDCICIWRQISDGKKSWTCLSLAARKKDVSKFGTLTKIGEL</sequence>
<dbReference type="PaxDb" id="55529-EKX51699"/>
<dbReference type="SUPFAM" id="SSF50978">
    <property type="entry name" value="WD40 repeat-like"/>
    <property type="match status" value="1"/>
</dbReference>
<dbReference type="Pfam" id="PF00400">
    <property type="entry name" value="WD40"/>
    <property type="match status" value="2"/>
</dbReference>
<dbReference type="PANTHER" id="PTHR22847">
    <property type="entry name" value="WD40 REPEAT PROTEIN"/>
    <property type="match status" value="1"/>
</dbReference>
<dbReference type="PANTHER" id="PTHR22847:SF637">
    <property type="entry name" value="WD REPEAT DOMAIN 5B"/>
    <property type="match status" value="1"/>
</dbReference>
<dbReference type="EMBL" id="JH992974">
    <property type="protein sequence ID" value="EKX51699.1"/>
    <property type="molecule type" value="Genomic_DNA"/>
</dbReference>
<dbReference type="SMART" id="SM00320">
    <property type="entry name" value="WD40"/>
    <property type="match status" value="3"/>
</dbReference>
<dbReference type="KEGG" id="gtt:GUITHDRAFT_102305"/>
<dbReference type="PROSITE" id="PS50082">
    <property type="entry name" value="WD_REPEATS_2"/>
    <property type="match status" value="1"/>
</dbReference>
<dbReference type="eggNOG" id="KOG4155">
    <property type="taxonomic scope" value="Eukaryota"/>
</dbReference>
<evidence type="ECO:0000256" key="2">
    <source>
        <dbReference type="ARBA" id="ARBA00022737"/>
    </source>
</evidence>
<dbReference type="GO" id="GO:1990234">
    <property type="term" value="C:transferase complex"/>
    <property type="evidence" value="ECO:0007669"/>
    <property type="project" value="UniProtKB-ARBA"/>
</dbReference>
<protein>
    <submittedName>
        <fullName evidence="5 6">Uncharacterized protein</fullName>
    </submittedName>
</protein>